<dbReference type="SUPFAM" id="SSF51445">
    <property type="entry name" value="(Trans)glycosidases"/>
    <property type="match status" value="1"/>
</dbReference>
<reference evidence="5 6" key="1">
    <citation type="submission" date="2020-11" db="EMBL/GenBank/DDBJ databases">
        <title>Corynebacterium sp. ZJ-599.</title>
        <authorList>
            <person name="Zhou J."/>
        </authorList>
    </citation>
    <scope>NUCLEOTIDE SEQUENCE [LARGE SCALE GENOMIC DNA]</scope>
    <source>
        <strain evidence="5 6">ZJ-599</strain>
    </source>
</reference>
<dbReference type="GO" id="GO:0016998">
    <property type="term" value="P:cell wall macromolecule catabolic process"/>
    <property type="evidence" value="ECO:0007669"/>
    <property type="project" value="InterPro"/>
</dbReference>
<keyword evidence="3" id="KW-0326">Glycosidase</keyword>
<evidence type="ECO:0000256" key="4">
    <source>
        <dbReference type="SAM" id="SignalP"/>
    </source>
</evidence>
<feature type="signal peptide" evidence="4">
    <location>
        <begin position="1"/>
        <end position="32"/>
    </location>
</feature>
<evidence type="ECO:0000313" key="5">
    <source>
        <dbReference type="EMBL" id="QPK80023.1"/>
    </source>
</evidence>
<protein>
    <submittedName>
        <fullName evidence="5">Glycoside hydrolase family 25 protein</fullName>
    </submittedName>
</protein>
<organism evidence="5 6">
    <name type="scientific">Corynebacterium lizhenjunii</name>
    <dbReference type="NCBI Taxonomy" id="2709394"/>
    <lineage>
        <taxon>Bacteria</taxon>
        <taxon>Bacillati</taxon>
        <taxon>Actinomycetota</taxon>
        <taxon>Actinomycetes</taxon>
        <taxon>Mycobacteriales</taxon>
        <taxon>Corynebacteriaceae</taxon>
        <taxon>Corynebacterium</taxon>
    </lineage>
</organism>
<comment type="similarity">
    <text evidence="1">Belongs to the glycosyl hydrolase 25 family.</text>
</comment>
<evidence type="ECO:0000256" key="2">
    <source>
        <dbReference type="ARBA" id="ARBA00022801"/>
    </source>
</evidence>
<evidence type="ECO:0000256" key="1">
    <source>
        <dbReference type="ARBA" id="ARBA00010646"/>
    </source>
</evidence>
<dbReference type="GO" id="GO:0009253">
    <property type="term" value="P:peptidoglycan catabolic process"/>
    <property type="evidence" value="ECO:0007669"/>
    <property type="project" value="InterPro"/>
</dbReference>
<dbReference type="PROSITE" id="PS51904">
    <property type="entry name" value="GLYCOSYL_HYDROL_F25_2"/>
    <property type="match status" value="1"/>
</dbReference>
<dbReference type="InterPro" id="IPR017853">
    <property type="entry name" value="GH"/>
</dbReference>
<dbReference type="InterPro" id="IPR018077">
    <property type="entry name" value="Glyco_hydro_fam25_subgr"/>
</dbReference>
<evidence type="ECO:0000256" key="3">
    <source>
        <dbReference type="ARBA" id="ARBA00023295"/>
    </source>
</evidence>
<keyword evidence="6" id="KW-1185">Reference proteome</keyword>
<dbReference type="EMBL" id="CP064954">
    <property type="protein sequence ID" value="QPK80023.1"/>
    <property type="molecule type" value="Genomic_DNA"/>
</dbReference>
<dbReference type="RefSeq" id="WP_165009135.1">
    <property type="nucleotide sequence ID" value="NZ_CP064954.1"/>
</dbReference>
<dbReference type="CDD" id="cd00599">
    <property type="entry name" value="GH25_muramidase"/>
    <property type="match status" value="1"/>
</dbReference>
<accession>A0A7T0PAM0</accession>
<dbReference type="Proteomes" id="UP000594681">
    <property type="component" value="Chromosome"/>
</dbReference>
<keyword evidence="4" id="KW-0732">Signal</keyword>
<evidence type="ECO:0000313" key="6">
    <source>
        <dbReference type="Proteomes" id="UP000594681"/>
    </source>
</evidence>
<dbReference type="InterPro" id="IPR002053">
    <property type="entry name" value="Glyco_hydro_25"/>
</dbReference>
<sequence>MIRSVFATRRLGAAATALVAAAALSLSTVQPAAQALNIAAPSGVDVSSNQHLTTAGINWDAVKSDGHSYAFVKATEGEGWTNEHYLADARAALNAGLKVGAYHYARPAGDPLAQARDFAAQIARVPGMQLPPVLDLEVAEGRSPQELIAWTRAFTTELQLRTGRTPMIYTYRYFWTDHMANTTQFSEFPLWLAAYQNQAPAPVGGWKKLAFWQRSDSGRVNGITGPVDLNLFNGNAAQLEAFAAGNHFDFGGMLEGLVIPGVDLSGDARAAIAGILALAAGAAVAPGLTDVNLPGGNELTQIAQALIDNDALPVRELERMARNGASLSDLAMLLDNAAHVSNTDVTDGAGGAGATGPLDGANAGAAAASLTNAANAAKGLNLGGINASEVAGTLTRLFQR</sequence>
<dbReference type="AlphaFoldDB" id="A0A7T0PAM0"/>
<gene>
    <name evidence="5" type="ORF">G7Y31_04855</name>
</gene>
<dbReference type="GO" id="GO:0016052">
    <property type="term" value="P:carbohydrate catabolic process"/>
    <property type="evidence" value="ECO:0007669"/>
    <property type="project" value="TreeGrafter"/>
</dbReference>
<dbReference type="Pfam" id="PF01183">
    <property type="entry name" value="Glyco_hydro_25"/>
    <property type="match status" value="1"/>
</dbReference>
<keyword evidence="2 5" id="KW-0378">Hydrolase</keyword>
<dbReference type="PANTHER" id="PTHR34135:SF2">
    <property type="entry name" value="LYSOZYME"/>
    <property type="match status" value="1"/>
</dbReference>
<feature type="chain" id="PRO_5039314331" evidence="4">
    <location>
        <begin position="33"/>
        <end position="400"/>
    </location>
</feature>
<dbReference type="Gene3D" id="3.20.20.80">
    <property type="entry name" value="Glycosidases"/>
    <property type="match status" value="1"/>
</dbReference>
<dbReference type="KEGG" id="cliz:G7Y31_04855"/>
<proteinExistence type="inferred from homology"/>
<name>A0A7T0PAM0_9CORY</name>
<dbReference type="PANTHER" id="PTHR34135">
    <property type="entry name" value="LYSOZYME"/>
    <property type="match status" value="1"/>
</dbReference>
<dbReference type="GO" id="GO:0003796">
    <property type="term" value="F:lysozyme activity"/>
    <property type="evidence" value="ECO:0007669"/>
    <property type="project" value="InterPro"/>
</dbReference>
<dbReference type="SMART" id="SM00641">
    <property type="entry name" value="Glyco_25"/>
    <property type="match status" value="1"/>
</dbReference>